<dbReference type="InterPro" id="IPR036291">
    <property type="entry name" value="NAD(P)-bd_dom_sf"/>
</dbReference>
<evidence type="ECO:0000313" key="4">
    <source>
        <dbReference type="Proteomes" id="UP000664617"/>
    </source>
</evidence>
<dbReference type="Gene3D" id="3.90.180.10">
    <property type="entry name" value="Medium-chain alcohol dehydrogenases, catalytic domain"/>
    <property type="match status" value="1"/>
</dbReference>
<evidence type="ECO:0000256" key="1">
    <source>
        <dbReference type="ARBA" id="ARBA00023002"/>
    </source>
</evidence>
<dbReference type="Pfam" id="PF08240">
    <property type="entry name" value="ADH_N"/>
    <property type="match status" value="1"/>
</dbReference>
<proteinExistence type="predicted"/>
<dbReference type="CDD" id="cd08267">
    <property type="entry name" value="MDR1"/>
    <property type="match status" value="1"/>
</dbReference>
<name>A0ABS3ICJ2_9MICO</name>
<organism evidence="3 4">
    <name type="scientific">Myceligenerans salitolerans</name>
    <dbReference type="NCBI Taxonomy" id="1230528"/>
    <lineage>
        <taxon>Bacteria</taxon>
        <taxon>Bacillati</taxon>
        <taxon>Actinomycetota</taxon>
        <taxon>Actinomycetes</taxon>
        <taxon>Micrococcales</taxon>
        <taxon>Promicromonosporaceae</taxon>
        <taxon>Myceligenerans</taxon>
    </lineage>
</organism>
<keyword evidence="1" id="KW-0560">Oxidoreductase</keyword>
<dbReference type="Pfam" id="PF13602">
    <property type="entry name" value="ADH_zinc_N_2"/>
    <property type="match status" value="1"/>
</dbReference>
<protein>
    <submittedName>
        <fullName evidence="3">NAD(P)-dependent alcohol dehydrogenase</fullName>
    </submittedName>
</protein>
<dbReference type="Gene3D" id="3.40.50.720">
    <property type="entry name" value="NAD(P)-binding Rossmann-like Domain"/>
    <property type="match status" value="1"/>
</dbReference>
<evidence type="ECO:0000313" key="3">
    <source>
        <dbReference type="EMBL" id="MBO0610746.1"/>
    </source>
</evidence>
<comment type="caution">
    <text evidence="3">The sequence shown here is derived from an EMBL/GenBank/DDBJ whole genome shotgun (WGS) entry which is preliminary data.</text>
</comment>
<dbReference type="InterPro" id="IPR011032">
    <property type="entry name" value="GroES-like_sf"/>
</dbReference>
<dbReference type="Proteomes" id="UP000664617">
    <property type="component" value="Unassembled WGS sequence"/>
</dbReference>
<accession>A0ABS3ICJ2</accession>
<dbReference type="SMART" id="SM00829">
    <property type="entry name" value="PKS_ER"/>
    <property type="match status" value="1"/>
</dbReference>
<sequence>MRAIVQHGYGEPDQVLELREVPRPTPGDHEILVRVEAASVNAKDWMEIAGLPYVFRLALGPSRPRRPVLGADVAGTVEAVGAGVTRWRPGDEVFGELPRGTFAEYTVAAENAVSAKPAGLGFDEAAAMPLAGIAALQGIRAARVEPGHRVLVNGASGGVGTFAVQIAKARGAHVTGVCRTDALDLVRSIGADDVVDHTEEDFTRHGRSYDRILDLVGSHTLAGYRRALRDGGICVVGTGMTGGKVLGPLPYLLRAMAAAARDGTAVTTLNARPHPEDLEELARLVDTGRLRPVIHRTHDLTTLPAALAAQGPGHARGKTVVRIGSTP</sequence>
<gene>
    <name evidence="3" type="ORF">J0911_17110</name>
</gene>
<dbReference type="InterPro" id="IPR020843">
    <property type="entry name" value="ER"/>
</dbReference>
<dbReference type="SUPFAM" id="SSF51735">
    <property type="entry name" value="NAD(P)-binding Rossmann-fold domains"/>
    <property type="match status" value="1"/>
</dbReference>
<dbReference type="PROSITE" id="PS01162">
    <property type="entry name" value="QOR_ZETA_CRYSTAL"/>
    <property type="match status" value="1"/>
</dbReference>
<dbReference type="PANTHER" id="PTHR11695">
    <property type="entry name" value="ALCOHOL DEHYDROGENASE RELATED"/>
    <property type="match status" value="1"/>
</dbReference>
<reference evidence="4" key="1">
    <citation type="submission" date="2023-07" db="EMBL/GenBank/DDBJ databases">
        <title>Myceligenerans salitolerans sp. nov., a halotolerant actinomycete isolated from a salt lake in Xinjiang, China.</title>
        <authorList>
            <person name="Guan T."/>
        </authorList>
    </citation>
    <scope>NUCLEOTIDE SEQUENCE [LARGE SCALE GENOMIC DNA]</scope>
    <source>
        <strain evidence="4">XHU 5031</strain>
    </source>
</reference>
<dbReference type="RefSeq" id="WP_207276652.1">
    <property type="nucleotide sequence ID" value="NZ_JAFMPK010000047.1"/>
</dbReference>
<dbReference type="EMBL" id="JAFMPK010000047">
    <property type="protein sequence ID" value="MBO0610746.1"/>
    <property type="molecule type" value="Genomic_DNA"/>
</dbReference>
<dbReference type="PANTHER" id="PTHR11695:SF294">
    <property type="entry name" value="RETICULON-4-INTERACTING PROTEIN 1, MITOCHONDRIAL"/>
    <property type="match status" value="1"/>
</dbReference>
<dbReference type="InterPro" id="IPR050700">
    <property type="entry name" value="YIM1/Zinc_Alcohol_DH_Fams"/>
</dbReference>
<dbReference type="InterPro" id="IPR013154">
    <property type="entry name" value="ADH-like_N"/>
</dbReference>
<dbReference type="InterPro" id="IPR002364">
    <property type="entry name" value="Quin_OxRdtase/zeta-crystal_CS"/>
</dbReference>
<keyword evidence="4" id="KW-1185">Reference proteome</keyword>
<dbReference type="SUPFAM" id="SSF50129">
    <property type="entry name" value="GroES-like"/>
    <property type="match status" value="1"/>
</dbReference>
<feature type="domain" description="Enoyl reductase (ER)" evidence="2">
    <location>
        <begin position="10"/>
        <end position="321"/>
    </location>
</feature>
<evidence type="ECO:0000259" key="2">
    <source>
        <dbReference type="SMART" id="SM00829"/>
    </source>
</evidence>